<dbReference type="OrthoDB" id="668085at2759"/>
<dbReference type="InterPro" id="IPR050905">
    <property type="entry name" value="Plant_NBS-LRR"/>
</dbReference>
<comment type="caution">
    <text evidence="2">The sequence shown here is derived from an EMBL/GenBank/DDBJ whole genome shotgun (WGS) entry which is preliminary data.</text>
</comment>
<dbReference type="AlphaFoldDB" id="A0A835BX73"/>
<reference evidence="2" key="1">
    <citation type="submission" date="2020-07" db="EMBL/GenBank/DDBJ databases">
        <title>Genome sequence and genetic diversity analysis of an under-domesticated orphan crop, white fonio (Digitaria exilis).</title>
        <authorList>
            <person name="Bennetzen J.L."/>
            <person name="Chen S."/>
            <person name="Ma X."/>
            <person name="Wang X."/>
            <person name="Yssel A.E.J."/>
            <person name="Chaluvadi S.R."/>
            <person name="Johnson M."/>
            <person name="Gangashetty P."/>
            <person name="Hamidou F."/>
            <person name="Sanogo M.D."/>
            <person name="Zwaenepoel A."/>
            <person name="Wallace J."/>
            <person name="Van De Peer Y."/>
            <person name="Van Deynze A."/>
        </authorList>
    </citation>
    <scope>NUCLEOTIDE SEQUENCE</scope>
    <source>
        <tissue evidence="2">Leaves</tissue>
    </source>
</reference>
<dbReference type="PANTHER" id="PTHR33463:SF28">
    <property type="entry name" value="VTA1_CALLOSE SYNTHASE N-TERMINAL DOMAIN-CONTAINING PROTEIN"/>
    <property type="match status" value="1"/>
</dbReference>
<keyword evidence="3" id="KW-1185">Reference proteome</keyword>
<dbReference type="InterPro" id="IPR032675">
    <property type="entry name" value="LRR_dom_sf"/>
</dbReference>
<accession>A0A835BX73</accession>
<protein>
    <recommendedName>
        <fullName evidence="1">Disease resistance protein At4g27190-like leucine-rich repeats domain-containing protein</fullName>
    </recommendedName>
</protein>
<dbReference type="Proteomes" id="UP000636709">
    <property type="component" value="Unassembled WGS sequence"/>
</dbReference>
<dbReference type="InterPro" id="IPR057135">
    <property type="entry name" value="At4g27190-like_LRR"/>
</dbReference>
<gene>
    <name evidence="2" type="ORF">HU200_027102</name>
</gene>
<name>A0A835BX73_9POAL</name>
<dbReference type="Pfam" id="PF23247">
    <property type="entry name" value="LRR_RPS2"/>
    <property type="match status" value="1"/>
</dbReference>
<dbReference type="PANTHER" id="PTHR33463">
    <property type="entry name" value="NB-ARC DOMAIN-CONTAINING PROTEIN-RELATED"/>
    <property type="match status" value="1"/>
</dbReference>
<dbReference type="Gene3D" id="3.80.10.10">
    <property type="entry name" value="Ribonuclease Inhibitor"/>
    <property type="match status" value="3"/>
</dbReference>
<evidence type="ECO:0000313" key="2">
    <source>
        <dbReference type="EMBL" id="KAF8715451.1"/>
    </source>
</evidence>
<dbReference type="EMBL" id="JACEFO010001732">
    <property type="protein sequence ID" value="KAF8715451.1"/>
    <property type="molecule type" value="Genomic_DNA"/>
</dbReference>
<feature type="domain" description="Disease resistance protein At4g27190-like leucine-rich repeats" evidence="1">
    <location>
        <begin position="385"/>
        <end position="484"/>
    </location>
</feature>
<dbReference type="SUPFAM" id="SSF52058">
    <property type="entry name" value="L domain-like"/>
    <property type="match status" value="1"/>
</dbReference>
<organism evidence="2 3">
    <name type="scientific">Digitaria exilis</name>
    <dbReference type="NCBI Taxonomy" id="1010633"/>
    <lineage>
        <taxon>Eukaryota</taxon>
        <taxon>Viridiplantae</taxon>
        <taxon>Streptophyta</taxon>
        <taxon>Embryophyta</taxon>
        <taxon>Tracheophyta</taxon>
        <taxon>Spermatophyta</taxon>
        <taxon>Magnoliopsida</taxon>
        <taxon>Liliopsida</taxon>
        <taxon>Poales</taxon>
        <taxon>Poaceae</taxon>
        <taxon>PACMAD clade</taxon>
        <taxon>Panicoideae</taxon>
        <taxon>Panicodae</taxon>
        <taxon>Paniceae</taxon>
        <taxon>Anthephorinae</taxon>
        <taxon>Digitaria</taxon>
    </lineage>
</organism>
<evidence type="ECO:0000259" key="1">
    <source>
        <dbReference type="Pfam" id="PF23247"/>
    </source>
</evidence>
<evidence type="ECO:0000313" key="3">
    <source>
        <dbReference type="Proteomes" id="UP000636709"/>
    </source>
</evidence>
<proteinExistence type="predicted"/>
<sequence length="541" mass="62224">MPNLIELLLVKCSNLEELPSSAAALSTLAKLELTGSQIKSFSVEMFEEMNNLQSLKLIDNSKLSFAPGLVSKASSLIDVYIEGHESITEVEINLKRHPTLRSFSLVGTPHIKRLSLHGCRKLESVDIKGAHALEELDLSATAIKELPESIPNLPRLRLLLLMGVPSLRRFPWHKLKRLPDVFCLDQCSDGTDNHSNQQVVQVCICDSRLFYSFNHTTRDLVLRGELLKSFYVQVTSCKANSRKIQEGEHKVINNKQLHVSLPTYADVNHCYQTDGVFMVPMDDVPPIREKERHIVISAVDRYPHGLGYLLSVTKSIFMSDDSHVSCFSDMRSELYDYELEEFVLQKCHKMVDVFRYKHVPTMKNASVSDLKNLTHFFGVGFYPEFTALKHLRLEHCPRLEGIMPCQCALPSLETLDIIFCYNLKAIFYENGTYYYRNYYNLESLRRIHLQELPLLENLHVDDLILIAPAWEELHVRGCWSLRHLPRLDEQPGAKAVKVRGERAWWTKLRWASSSHHGSYEPRFPLASASFRERVIIRTYLR</sequence>